<gene>
    <name evidence="2" type="ORF">BB559_007147</name>
</gene>
<dbReference type="AlphaFoldDB" id="A0A2T9XYL4"/>
<name>A0A2T9XYL4_9FUNG</name>
<accession>A0A2T9XYL4</accession>
<protein>
    <submittedName>
        <fullName evidence="2">Uncharacterized protein</fullName>
    </submittedName>
</protein>
<evidence type="ECO:0000256" key="1">
    <source>
        <dbReference type="SAM" id="MobiDB-lite"/>
    </source>
</evidence>
<sequence>MYLSNKLVENVSFSTANKKKQLLQAIPEKLLNLIRPNLYSLNDELFDFGLIDPVLTQNRANEKTTQLQVKEAAQFGDPVGAISMAIQRIKERTSSKLLNVSNTTTSLSWNRKHSAWRGGMIINGKAHKKLVYVDSTDNPNMGENCARGSRYTPYKEAPAPRTRPGLKPRQSKEIELDIPSISIPVLYPSVTDTTQLLENEMKVKNDKGIPDRPYKMKSSVVDTSLNDRTEKSGIFWFIAALSEPHKHKKTHSDSFKTEYLAVGSGSEINFISAEVFKALESLNRMSLNDSINWNLVDTNQGSFKMMGICNDVRIEVAAVVKRARHDETLWYTARDEYTDAAVTLCFNNLQDQRRYENHSMTANNGKASVSQIQVSIVPHGNLTPHSIRVLTQYKSVLNKVHPVPKALKDIKSPSILQSNKILPIKNTRLIPERLDKLIIRDENLTPHKPKELGRLFSKIEQPVKVETVDHIPRMFKSYPIPKGMQEEVEGLLKSKLLLGILEPLNGSYSNRWIGF</sequence>
<proteinExistence type="predicted"/>
<reference evidence="2 3" key="1">
    <citation type="journal article" date="2018" name="MBio">
        <title>Comparative Genomics Reveals the Core Gene Toolbox for the Fungus-Insect Symbiosis.</title>
        <authorList>
            <person name="Wang Y."/>
            <person name="Stata M."/>
            <person name="Wang W."/>
            <person name="Stajich J.E."/>
            <person name="White M.M."/>
            <person name="Moncalvo J.M."/>
        </authorList>
    </citation>
    <scope>NUCLEOTIDE SEQUENCE [LARGE SCALE GENOMIC DNA]</scope>
    <source>
        <strain evidence="2 3">AUS-77-4</strain>
    </source>
</reference>
<comment type="caution">
    <text evidence="2">The sequence shown here is derived from an EMBL/GenBank/DDBJ whole genome shotgun (WGS) entry which is preliminary data.</text>
</comment>
<evidence type="ECO:0000313" key="2">
    <source>
        <dbReference type="EMBL" id="PVU85196.1"/>
    </source>
</evidence>
<organism evidence="2 3">
    <name type="scientific">Furculomyces boomerangus</name>
    <dbReference type="NCBI Taxonomy" id="61424"/>
    <lineage>
        <taxon>Eukaryota</taxon>
        <taxon>Fungi</taxon>
        <taxon>Fungi incertae sedis</taxon>
        <taxon>Zoopagomycota</taxon>
        <taxon>Kickxellomycotina</taxon>
        <taxon>Harpellomycetes</taxon>
        <taxon>Harpellales</taxon>
        <taxon>Harpellaceae</taxon>
        <taxon>Furculomyces</taxon>
    </lineage>
</organism>
<dbReference type="OrthoDB" id="5535068at2759"/>
<dbReference type="STRING" id="61424.A0A2T9XYL4"/>
<evidence type="ECO:0000313" key="3">
    <source>
        <dbReference type="Proteomes" id="UP000245699"/>
    </source>
</evidence>
<dbReference type="EMBL" id="MBFT01001136">
    <property type="protein sequence ID" value="PVU85196.1"/>
    <property type="molecule type" value="Genomic_DNA"/>
</dbReference>
<dbReference type="Proteomes" id="UP000245699">
    <property type="component" value="Unassembled WGS sequence"/>
</dbReference>
<keyword evidence="3" id="KW-1185">Reference proteome</keyword>
<feature type="region of interest" description="Disordered" evidence="1">
    <location>
        <begin position="143"/>
        <end position="170"/>
    </location>
</feature>